<evidence type="ECO:0000313" key="7">
    <source>
        <dbReference type="EMBL" id="CDM66063.1"/>
    </source>
</evidence>
<dbReference type="GO" id="GO:0012505">
    <property type="term" value="C:endomembrane system"/>
    <property type="evidence" value="ECO:0007669"/>
    <property type="project" value="UniProtKB-SubCell"/>
</dbReference>
<evidence type="ECO:0000256" key="1">
    <source>
        <dbReference type="ARBA" id="ARBA00004127"/>
    </source>
</evidence>
<protein>
    <recommendedName>
        <fullName evidence="6">DUF1232 domain-containing protein</fullName>
    </recommendedName>
</protein>
<dbReference type="EMBL" id="CBXV010000007">
    <property type="protein sequence ID" value="CDM66063.1"/>
    <property type="molecule type" value="Genomic_DNA"/>
</dbReference>
<dbReference type="RefSeq" id="WP_041976916.1">
    <property type="nucleotide sequence ID" value="NZ_CBXV010000007.1"/>
</dbReference>
<organism evidence="7 8">
    <name type="scientific">Pyrinomonas methylaliphatogenes</name>
    <dbReference type="NCBI Taxonomy" id="454194"/>
    <lineage>
        <taxon>Bacteria</taxon>
        <taxon>Pseudomonadati</taxon>
        <taxon>Acidobacteriota</taxon>
        <taxon>Blastocatellia</taxon>
        <taxon>Blastocatellales</taxon>
        <taxon>Pyrinomonadaceae</taxon>
        <taxon>Pyrinomonas</taxon>
    </lineage>
</organism>
<dbReference type="STRING" id="454194.PYK22_02073"/>
<evidence type="ECO:0000256" key="5">
    <source>
        <dbReference type="SAM" id="Phobius"/>
    </source>
</evidence>
<dbReference type="Pfam" id="PF06803">
    <property type="entry name" value="DUF1232"/>
    <property type="match status" value="1"/>
</dbReference>
<comment type="subcellular location">
    <subcellularLocation>
        <location evidence="1">Endomembrane system</location>
        <topology evidence="1">Multi-pass membrane protein</topology>
    </subcellularLocation>
</comment>
<reference evidence="7 8" key="1">
    <citation type="submission" date="2013-12" db="EMBL/GenBank/DDBJ databases">
        <authorList>
            <person name="Stott M."/>
        </authorList>
    </citation>
    <scope>NUCLEOTIDE SEQUENCE [LARGE SCALE GENOMIC DNA]</scope>
    <source>
        <strain evidence="7 8">K22</strain>
    </source>
</reference>
<name>A0A0B6WXS7_9BACT</name>
<evidence type="ECO:0000256" key="2">
    <source>
        <dbReference type="ARBA" id="ARBA00022692"/>
    </source>
</evidence>
<sequence length="148" mass="16966">MRKREAKRRLKELLLFFPNLVRLSGELMADRRVPKAERALFAAAFIYAITPLDFLPDFIPFLGQVDDAYLIALTLLRLLTKTDERVIREHWHGRGDVIPLVRALAKAAPVVLPEKVARVLSEGIAPGTEMSRKLWRKLQRRKEVTARG</sequence>
<evidence type="ECO:0000256" key="4">
    <source>
        <dbReference type="ARBA" id="ARBA00023136"/>
    </source>
</evidence>
<dbReference type="AlphaFoldDB" id="A0A0B6WXS7"/>
<dbReference type="Proteomes" id="UP000031518">
    <property type="component" value="Unassembled WGS sequence"/>
</dbReference>
<accession>A0A0B6WXS7</accession>
<keyword evidence="2 5" id="KW-0812">Transmembrane</keyword>
<evidence type="ECO:0000259" key="6">
    <source>
        <dbReference type="Pfam" id="PF06803"/>
    </source>
</evidence>
<evidence type="ECO:0000313" key="8">
    <source>
        <dbReference type="Proteomes" id="UP000031518"/>
    </source>
</evidence>
<evidence type="ECO:0000256" key="3">
    <source>
        <dbReference type="ARBA" id="ARBA00022989"/>
    </source>
</evidence>
<feature type="transmembrane region" description="Helical" evidence="5">
    <location>
        <begin position="38"/>
        <end position="55"/>
    </location>
</feature>
<gene>
    <name evidence="7" type="ORF">PYK22_02073</name>
</gene>
<dbReference type="OrthoDB" id="9800202at2"/>
<proteinExistence type="predicted"/>
<keyword evidence="4 5" id="KW-0472">Membrane</keyword>
<keyword evidence="3 5" id="KW-1133">Transmembrane helix</keyword>
<dbReference type="InterPro" id="IPR010652">
    <property type="entry name" value="DUF1232"/>
</dbReference>
<keyword evidence="8" id="KW-1185">Reference proteome</keyword>
<reference evidence="7 8" key="2">
    <citation type="submission" date="2015-01" db="EMBL/GenBank/DDBJ databases">
        <title>Complete genome sequence of Pyrinomonas methylaliphatogenes type strain K22T.</title>
        <authorList>
            <person name="Lee K.C.Y."/>
            <person name="Power J.F."/>
            <person name="Dunfield P.F."/>
            <person name="Morgan X.C."/>
            <person name="Huttenhower C."/>
            <person name="Stott M.B."/>
        </authorList>
    </citation>
    <scope>NUCLEOTIDE SEQUENCE [LARGE SCALE GENOMIC DNA]</scope>
    <source>
        <strain evidence="7 8">K22</strain>
    </source>
</reference>
<feature type="domain" description="DUF1232" evidence="6">
    <location>
        <begin position="38"/>
        <end position="73"/>
    </location>
</feature>